<gene>
    <name evidence="2" type="ORF">HK100_003200</name>
</gene>
<name>A0AAD5XDC2_9FUNG</name>
<dbReference type="Proteomes" id="UP001211907">
    <property type="component" value="Unassembled WGS sequence"/>
</dbReference>
<dbReference type="AlphaFoldDB" id="A0AAD5XDC2"/>
<keyword evidence="3" id="KW-1185">Reference proteome</keyword>
<feature type="non-terminal residue" evidence="2">
    <location>
        <position position="220"/>
    </location>
</feature>
<evidence type="ECO:0000313" key="3">
    <source>
        <dbReference type="Proteomes" id="UP001211907"/>
    </source>
</evidence>
<evidence type="ECO:0000313" key="2">
    <source>
        <dbReference type="EMBL" id="KAJ3109970.1"/>
    </source>
</evidence>
<feature type="region of interest" description="Disordered" evidence="1">
    <location>
        <begin position="51"/>
        <end position="79"/>
    </location>
</feature>
<sequence length="220" mass="23549">MLVQTRGILYTIENGAEPPQAQRKAAADVTKGLTAIEAFVEGGVLIVEHRSSNDNGHQKNNSNNNGKNAHHHPRTHTEPLPFTVGSALWTARVDGVDFVLLQPNIASNSERSASDSDTTKKSRTDNHHHQGLFALACGDASDPLGECSAFLGLAPVECECDEACVLNQNAALFVSEIVTWNAAVFAVVCDRASKQISLWSLILLDIADDSTVTADETTTS</sequence>
<protein>
    <submittedName>
        <fullName evidence="2">Uncharacterized protein</fullName>
    </submittedName>
</protein>
<reference evidence="2" key="1">
    <citation type="submission" date="2020-05" db="EMBL/GenBank/DDBJ databases">
        <title>Phylogenomic resolution of chytrid fungi.</title>
        <authorList>
            <person name="Stajich J.E."/>
            <person name="Amses K."/>
            <person name="Simmons R."/>
            <person name="Seto K."/>
            <person name="Myers J."/>
            <person name="Bonds A."/>
            <person name="Quandt C.A."/>
            <person name="Barry K."/>
            <person name="Liu P."/>
            <person name="Grigoriev I."/>
            <person name="Longcore J.E."/>
            <person name="James T.Y."/>
        </authorList>
    </citation>
    <scope>NUCLEOTIDE SEQUENCE</scope>
    <source>
        <strain evidence="2">JEL0513</strain>
    </source>
</reference>
<comment type="caution">
    <text evidence="2">The sequence shown here is derived from an EMBL/GenBank/DDBJ whole genome shotgun (WGS) entry which is preliminary data.</text>
</comment>
<evidence type="ECO:0000256" key="1">
    <source>
        <dbReference type="SAM" id="MobiDB-lite"/>
    </source>
</evidence>
<proteinExistence type="predicted"/>
<feature type="compositionally biased region" description="Low complexity" evidence="1">
    <location>
        <begin position="53"/>
        <end position="67"/>
    </location>
</feature>
<accession>A0AAD5XDC2</accession>
<organism evidence="2 3">
    <name type="scientific">Physocladia obscura</name>
    <dbReference type="NCBI Taxonomy" id="109957"/>
    <lineage>
        <taxon>Eukaryota</taxon>
        <taxon>Fungi</taxon>
        <taxon>Fungi incertae sedis</taxon>
        <taxon>Chytridiomycota</taxon>
        <taxon>Chytridiomycota incertae sedis</taxon>
        <taxon>Chytridiomycetes</taxon>
        <taxon>Chytridiales</taxon>
        <taxon>Chytriomycetaceae</taxon>
        <taxon>Physocladia</taxon>
    </lineage>
</organism>
<dbReference type="EMBL" id="JADGJH010001783">
    <property type="protein sequence ID" value="KAJ3109970.1"/>
    <property type="molecule type" value="Genomic_DNA"/>
</dbReference>